<dbReference type="Pfam" id="PF10722">
    <property type="entry name" value="YbjN"/>
    <property type="match status" value="1"/>
</dbReference>
<dbReference type="EMBL" id="CP098401">
    <property type="protein sequence ID" value="URW76460.1"/>
    <property type="molecule type" value="Genomic_DNA"/>
</dbReference>
<keyword evidence="3" id="KW-1185">Reference proteome</keyword>
<feature type="chain" id="PRO_5045975200" evidence="1">
    <location>
        <begin position="22"/>
        <end position="171"/>
    </location>
</feature>
<organism evidence="2 3">
    <name type="scientific">Sphingomonas donggukensis</name>
    <dbReference type="NCBI Taxonomy" id="2949093"/>
    <lineage>
        <taxon>Bacteria</taxon>
        <taxon>Pseudomonadati</taxon>
        <taxon>Pseudomonadota</taxon>
        <taxon>Alphaproteobacteria</taxon>
        <taxon>Sphingomonadales</taxon>
        <taxon>Sphingomonadaceae</taxon>
        <taxon>Sphingomonas</taxon>
    </lineage>
</organism>
<dbReference type="Proteomes" id="UP001055580">
    <property type="component" value="Chromosome"/>
</dbReference>
<reference evidence="2" key="1">
    <citation type="submission" date="2022-05" db="EMBL/GenBank/DDBJ databases">
        <title>Sphingomonas sp. strain RMG20 Genome sequencing and assembly.</title>
        <authorList>
            <person name="Kim I."/>
        </authorList>
    </citation>
    <scope>NUCLEOTIDE SEQUENCE</scope>
    <source>
        <strain evidence="2">RMG20</strain>
    </source>
</reference>
<evidence type="ECO:0000313" key="3">
    <source>
        <dbReference type="Proteomes" id="UP001055580"/>
    </source>
</evidence>
<sequence length="171" mass="18680">MRAVIAGMAAMAAAVAQPALAQDKLFDATDPATLTEAMKTAGFKAELKTNDKGEPYINSAANGSPFTIEFYGCEKAKACPSFQFYAWYKKDPLYTLALVNEWNAAKRFLKLRIDTDGDLAMSMDVTSVGKLTQANFADWVDWYQVMDSELDKFLTEKRAAAGKAAPAPAKK</sequence>
<keyword evidence="1" id="KW-0732">Signal</keyword>
<accession>A0ABY4TVM5</accession>
<evidence type="ECO:0000313" key="2">
    <source>
        <dbReference type="EMBL" id="URW76460.1"/>
    </source>
</evidence>
<dbReference type="RefSeq" id="WP_250753759.1">
    <property type="nucleotide sequence ID" value="NZ_CP098401.1"/>
</dbReference>
<gene>
    <name evidence="2" type="ORF">M9980_04370</name>
</gene>
<feature type="signal peptide" evidence="1">
    <location>
        <begin position="1"/>
        <end position="21"/>
    </location>
</feature>
<protein>
    <submittedName>
        <fullName evidence="2">YbjN domain-containing protein</fullName>
    </submittedName>
</protein>
<dbReference type="CDD" id="cd17511">
    <property type="entry name" value="YbjN_AmyR-like"/>
    <property type="match status" value="1"/>
</dbReference>
<dbReference type="InterPro" id="IPR019660">
    <property type="entry name" value="Put_sensory_transdc_reg_YbjN"/>
</dbReference>
<evidence type="ECO:0000256" key="1">
    <source>
        <dbReference type="SAM" id="SignalP"/>
    </source>
</evidence>
<proteinExistence type="predicted"/>
<name>A0ABY4TVM5_9SPHN</name>